<evidence type="ECO:0000256" key="2">
    <source>
        <dbReference type="ARBA" id="ARBA00010581"/>
    </source>
</evidence>
<dbReference type="PROSITE" id="PS50253">
    <property type="entry name" value="COX3"/>
    <property type="match status" value="1"/>
</dbReference>
<evidence type="ECO:0000256" key="5">
    <source>
        <dbReference type="ARBA" id="ARBA00022967"/>
    </source>
</evidence>
<evidence type="ECO:0000256" key="9">
    <source>
        <dbReference type="SAM" id="Phobius"/>
    </source>
</evidence>
<evidence type="ECO:0000256" key="1">
    <source>
        <dbReference type="ARBA" id="ARBA00004141"/>
    </source>
</evidence>
<sequence>MFLFFICVILIFSVCLTHHALINKDSNERKKGLLITITPGIYFCFLQLIECINFLFTIADSIYGSIFFNATGFHEIHIIIGALYLSVCLIRFYNVLSSYQYFGFEAAS</sequence>
<comment type="caution">
    <text evidence="12">The sequence shown here is derived from an EMBL/GenBank/DDBJ whole genome shotgun (WGS) entry which is preliminary data.</text>
</comment>
<feature type="non-terminal residue" evidence="12">
    <location>
        <position position="1"/>
    </location>
</feature>
<dbReference type="InterPro" id="IPR013833">
    <property type="entry name" value="Cyt_c_oxidase_su3_a-hlx"/>
</dbReference>
<evidence type="ECO:0000259" key="11">
    <source>
        <dbReference type="PROSITE" id="PS50253"/>
    </source>
</evidence>
<accession>A0A836F039</accession>
<evidence type="ECO:0000313" key="12">
    <source>
        <dbReference type="EMBL" id="KAG5310899.1"/>
    </source>
</evidence>
<dbReference type="GO" id="GO:0016020">
    <property type="term" value="C:membrane"/>
    <property type="evidence" value="ECO:0007669"/>
    <property type="project" value="UniProtKB-SubCell"/>
</dbReference>
<dbReference type="GO" id="GO:0004129">
    <property type="term" value="F:cytochrome-c oxidase activity"/>
    <property type="evidence" value="ECO:0007669"/>
    <property type="project" value="InterPro"/>
</dbReference>
<feature type="transmembrane region" description="Helical" evidence="9">
    <location>
        <begin position="33"/>
        <end position="56"/>
    </location>
</feature>
<evidence type="ECO:0000256" key="6">
    <source>
        <dbReference type="ARBA" id="ARBA00022989"/>
    </source>
</evidence>
<keyword evidence="4 8" id="KW-0812">Transmembrane</keyword>
<proteinExistence type="inferred from homology"/>
<keyword evidence="13" id="KW-1185">Reference proteome</keyword>
<keyword evidence="7 9" id="KW-0472">Membrane</keyword>
<name>A0A836F039_9HYME</name>
<dbReference type="Pfam" id="PF00510">
    <property type="entry name" value="COX3"/>
    <property type="match status" value="1"/>
</dbReference>
<dbReference type="EMBL" id="JAANHZ010000453">
    <property type="protein sequence ID" value="KAG5310899.1"/>
    <property type="molecule type" value="Genomic_DNA"/>
</dbReference>
<comment type="function">
    <text evidence="8">Component of the cytochrome c oxidase, the last enzyme in the mitochondrial electron transport chain which drives oxidative phosphorylation. The respiratory chain contains 3 multisubunit complexes succinate dehydrogenase (complex II, CII), ubiquinol-cytochrome c oxidoreductase (cytochrome b-c1 complex, complex III, CIII) and cytochrome c oxidase (complex IV, CIV), that cooperate to transfer electrons derived from NADH and succinate to molecular oxygen, creating an electrochemical gradient over the inner membrane that drives transmembrane transport and the ATP synthase. Cytochrome c oxidase is the component of the respiratory chain that catalyzes the reduction of oxygen to water. Electrons originating from reduced cytochrome c in the intermembrane space (IMS) are transferred via the dinuclear copper A center (CU(A)) of subunit 2 and heme A of subunit 1 to the active site in subunit 1, a binuclear center (BNC) formed by heme A3 and copper B (CU(B)). The BNC reduces molecular oxygen to 2 water molecules using 4 electrons from cytochrome c in the IMS and 4 protons from the mitochondrial matrix.</text>
</comment>
<dbReference type="InterPro" id="IPR035973">
    <property type="entry name" value="Cyt_c_oxidase_su3-like_sf"/>
</dbReference>
<keyword evidence="5" id="KW-1278">Translocase</keyword>
<dbReference type="InterPro" id="IPR024791">
    <property type="entry name" value="Cyt_c/ubiquinol_Oxase_su3"/>
</dbReference>
<dbReference type="GO" id="GO:0006123">
    <property type="term" value="P:mitochondrial electron transport, cytochrome c to oxygen"/>
    <property type="evidence" value="ECO:0007669"/>
    <property type="project" value="TreeGrafter"/>
</dbReference>
<evidence type="ECO:0000256" key="4">
    <source>
        <dbReference type="ARBA" id="ARBA00022692"/>
    </source>
</evidence>
<evidence type="ECO:0000256" key="3">
    <source>
        <dbReference type="ARBA" id="ARBA00015944"/>
    </source>
</evidence>
<dbReference type="SUPFAM" id="SSF81452">
    <property type="entry name" value="Cytochrome c oxidase subunit III-like"/>
    <property type="match status" value="1"/>
</dbReference>
<dbReference type="PANTHER" id="PTHR11403:SF7">
    <property type="entry name" value="CYTOCHROME C OXIDASE SUBUNIT 3"/>
    <property type="match status" value="1"/>
</dbReference>
<feature type="domain" description="Heme-copper oxidase subunit III family profile" evidence="11">
    <location>
        <begin position="1"/>
        <end position="108"/>
    </location>
</feature>
<comment type="subcellular location">
    <subcellularLocation>
        <location evidence="1">Membrane</location>
        <topology evidence="1">Multi-pass membrane protein</topology>
    </subcellularLocation>
</comment>
<gene>
    <name evidence="12" type="primary">Coiii_1</name>
    <name evidence="12" type="ORF">G6Z75_0005854</name>
</gene>
<feature type="transmembrane region" description="Helical" evidence="9">
    <location>
        <begin position="76"/>
        <end position="93"/>
    </location>
</feature>
<dbReference type="PANTHER" id="PTHR11403">
    <property type="entry name" value="CYTOCHROME C OXIDASE SUBUNIT III"/>
    <property type="match status" value="1"/>
</dbReference>
<dbReference type="InterPro" id="IPR000298">
    <property type="entry name" value="Cyt_c_oxidase-like_su3"/>
</dbReference>
<feature type="non-terminal residue" evidence="12">
    <location>
        <position position="108"/>
    </location>
</feature>
<dbReference type="Proteomes" id="UP000667349">
    <property type="component" value="Unassembled WGS sequence"/>
</dbReference>
<reference evidence="12" key="1">
    <citation type="submission" date="2020-02" db="EMBL/GenBank/DDBJ databases">
        <title>Relaxed selection underlies rapid genomic changes in the transitions from sociality to social parasitism in ants.</title>
        <authorList>
            <person name="Bi X."/>
        </authorList>
    </citation>
    <scope>NUCLEOTIDE SEQUENCE</scope>
    <source>
        <strain evidence="12">BGI-DK2013a</strain>
        <tissue evidence="12">Whole body</tissue>
    </source>
</reference>
<evidence type="ECO:0000256" key="8">
    <source>
        <dbReference type="RuleBase" id="RU003375"/>
    </source>
</evidence>
<evidence type="ECO:0000256" key="10">
    <source>
        <dbReference type="SAM" id="SignalP"/>
    </source>
</evidence>
<keyword evidence="6 9" id="KW-1133">Transmembrane helix</keyword>
<protein>
    <recommendedName>
        <fullName evidence="3 8">Cytochrome c oxidase subunit 3</fullName>
    </recommendedName>
</protein>
<keyword evidence="10" id="KW-0732">Signal</keyword>
<feature type="chain" id="PRO_5032419587" description="Cytochrome c oxidase subunit 3" evidence="10">
    <location>
        <begin position="18"/>
        <end position="108"/>
    </location>
</feature>
<dbReference type="AlphaFoldDB" id="A0A836F039"/>
<feature type="signal peptide" evidence="10">
    <location>
        <begin position="1"/>
        <end position="17"/>
    </location>
</feature>
<evidence type="ECO:0000313" key="13">
    <source>
        <dbReference type="Proteomes" id="UP000667349"/>
    </source>
</evidence>
<organism evidence="12 13">
    <name type="scientific">Acromyrmex insinuator</name>
    <dbReference type="NCBI Taxonomy" id="230686"/>
    <lineage>
        <taxon>Eukaryota</taxon>
        <taxon>Metazoa</taxon>
        <taxon>Ecdysozoa</taxon>
        <taxon>Arthropoda</taxon>
        <taxon>Hexapoda</taxon>
        <taxon>Insecta</taxon>
        <taxon>Pterygota</taxon>
        <taxon>Neoptera</taxon>
        <taxon>Endopterygota</taxon>
        <taxon>Hymenoptera</taxon>
        <taxon>Apocrita</taxon>
        <taxon>Aculeata</taxon>
        <taxon>Formicoidea</taxon>
        <taxon>Formicidae</taxon>
        <taxon>Myrmicinae</taxon>
        <taxon>Acromyrmex</taxon>
    </lineage>
</organism>
<comment type="similarity">
    <text evidence="2 8">Belongs to the cytochrome c oxidase subunit 3 family.</text>
</comment>
<evidence type="ECO:0000256" key="7">
    <source>
        <dbReference type="ARBA" id="ARBA00023136"/>
    </source>
</evidence>
<keyword evidence="8" id="KW-0496">Mitochondrion</keyword>
<dbReference type="Gene3D" id="1.20.120.80">
    <property type="entry name" value="Cytochrome c oxidase, subunit III, four-helix bundle"/>
    <property type="match status" value="1"/>
</dbReference>
<dbReference type="GO" id="GO:0005739">
    <property type="term" value="C:mitochondrion"/>
    <property type="evidence" value="ECO:0007669"/>
    <property type="project" value="TreeGrafter"/>
</dbReference>